<sequence length="53" mass="6279">MPRKEYKTITVKTEAFQKFVKAIREAKKDDPLLDNSTFLNSLVTRHQKTRRLS</sequence>
<accession>A0A128A530</accession>
<evidence type="ECO:0000313" key="1">
    <source>
        <dbReference type="EMBL" id="CUR52465.1"/>
    </source>
</evidence>
<dbReference type="AlphaFoldDB" id="A0A128A530"/>
<proteinExistence type="predicted"/>
<dbReference type="KEGG" id="ndv:NDEV_1703"/>
<reference evidence="2" key="1">
    <citation type="submission" date="2015-10" db="EMBL/GenBank/DDBJ databases">
        <authorList>
            <person name="Lehtovirta-Morley L.E."/>
            <person name="Vieille C."/>
        </authorList>
    </citation>
    <scope>NUCLEOTIDE SEQUENCE [LARGE SCALE GENOMIC DNA]</scope>
</reference>
<protein>
    <submittedName>
        <fullName evidence="1">Uncharacterized protein</fullName>
    </submittedName>
</protein>
<evidence type="ECO:0000313" key="2">
    <source>
        <dbReference type="Proteomes" id="UP000196239"/>
    </source>
</evidence>
<gene>
    <name evidence="1" type="ORF">NDEV_1703</name>
</gene>
<dbReference type="Proteomes" id="UP000196239">
    <property type="component" value="Chromosome 1"/>
</dbReference>
<dbReference type="EMBL" id="LN890280">
    <property type="protein sequence ID" value="CUR52465.1"/>
    <property type="molecule type" value="Genomic_DNA"/>
</dbReference>
<keyword evidence="2" id="KW-1185">Reference proteome</keyword>
<organism evidence="1 2">
    <name type="scientific">Nitrosotalea devaniterrae</name>
    <dbReference type="NCBI Taxonomy" id="1078905"/>
    <lineage>
        <taxon>Archaea</taxon>
        <taxon>Nitrososphaerota</taxon>
        <taxon>Nitrososphaeria</taxon>
        <taxon>Nitrosotaleales</taxon>
        <taxon>Nitrosotaleaceae</taxon>
        <taxon>Nitrosotalea</taxon>
    </lineage>
</organism>
<name>A0A128A530_9ARCH</name>